<evidence type="ECO:0000256" key="2">
    <source>
        <dbReference type="ARBA" id="ARBA00007947"/>
    </source>
</evidence>
<dbReference type="SUPFAM" id="SSF51161">
    <property type="entry name" value="Trimeric LpxA-like enzymes"/>
    <property type="match status" value="1"/>
</dbReference>
<feature type="domain" description="Nucleotidyl transferase" evidence="4">
    <location>
        <begin position="2"/>
        <end position="218"/>
    </location>
</feature>
<gene>
    <name evidence="6" type="ordered locus">Metev_2277</name>
</gene>
<dbReference type="CDD" id="cd04181">
    <property type="entry name" value="NTP_transferase"/>
    <property type="match status" value="1"/>
</dbReference>
<dbReference type="InterPro" id="IPR029044">
    <property type="entry name" value="Nucleotide-diphossugar_trans"/>
</dbReference>
<geneLocation type="plasmid" evidence="6 7">
    <name>pMETEV01</name>
</geneLocation>
<dbReference type="Pfam" id="PF00483">
    <property type="entry name" value="NTP_transferase"/>
    <property type="match status" value="1"/>
</dbReference>
<dbReference type="SUPFAM" id="SSF53448">
    <property type="entry name" value="Nucleotide-diphospho-sugar transferases"/>
    <property type="match status" value="1"/>
</dbReference>
<dbReference type="InterPro" id="IPR023915">
    <property type="entry name" value="Bifunctiontional_GlmU_arc-type"/>
</dbReference>
<dbReference type="EMBL" id="CP002070">
    <property type="protein sequence ID" value="ADI75095.1"/>
    <property type="molecule type" value="Genomic_DNA"/>
</dbReference>
<dbReference type="GO" id="GO:0019134">
    <property type="term" value="F:glucosamine-1-phosphate N-acetyltransferase activity"/>
    <property type="evidence" value="ECO:0007669"/>
    <property type="project" value="InterPro"/>
</dbReference>
<dbReference type="Pfam" id="PF25087">
    <property type="entry name" value="GMPPB_C"/>
    <property type="match status" value="1"/>
</dbReference>
<dbReference type="InterPro" id="IPR056729">
    <property type="entry name" value="GMPPB_C"/>
</dbReference>
<proteinExistence type="inferred from homology"/>
<name>D7EBX3_METEZ</name>
<evidence type="ECO:0000256" key="3">
    <source>
        <dbReference type="ARBA" id="ARBA00013414"/>
    </source>
</evidence>
<reference evidence="6 7" key="1">
    <citation type="submission" date="2010-06" db="EMBL/GenBank/DDBJ databases">
        <title>Complete sequence plasmid of Methanohalobium evestigatum Z-7303.</title>
        <authorList>
            <consortium name="US DOE Joint Genome Institute"/>
            <person name="Lucas S."/>
            <person name="Copeland A."/>
            <person name="Lapidus A."/>
            <person name="Cheng J.-F."/>
            <person name="Bruce D."/>
            <person name="Goodwin L."/>
            <person name="Pitluck S."/>
            <person name="Saunders E."/>
            <person name="Detter J.C."/>
            <person name="Han C."/>
            <person name="Tapia R."/>
            <person name="Land M."/>
            <person name="Hauser L."/>
            <person name="Kyrpides N."/>
            <person name="Mikhailova N."/>
            <person name="Sieprawska-Lupa M."/>
            <person name="Whitman W.B."/>
            <person name="Anderson I."/>
            <person name="Woyke T."/>
        </authorList>
    </citation>
    <scope>NUCLEOTIDE SEQUENCE [LARGE SCALE GENOMIC DNA]</scope>
    <source>
        <strain evidence="7">ATCC BAA-1072 / DSM 3721 / NBRC 107634 / OCM 161 / Z-7303</strain>
        <plasmid evidence="7">Plasmid pMETEV01</plasmid>
    </source>
</reference>
<dbReference type="UniPathway" id="UPA00113">
    <property type="reaction ID" value="UER00532"/>
</dbReference>
<dbReference type="PANTHER" id="PTHR42883:SF3">
    <property type="entry name" value="BIFUNCTIONAL PROTEIN GLMU"/>
    <property type="match status" value="1"/>
</dbReference>
<organism evidence="6 7">
    <name type="scientific">Methanohalobium evestigatum (strain ATCC BAA-1072 / DSM 3721 / NBRC 107634 / OCM 161 / Z-7303)</name>
    <dbReference type="NCBI Taxonomy" id="644295"/>
    <lineage>
        <taxon>Archaea</taxon>
        <taxon>Methanobacteriati</taxon>
        <taxon>Methanobacteriota</taxon>
        <taxon>Stenosarchaea group</taxon>
        <taxon>Methanomicrobia</taxon>
        <taxon>Methanosarcinales</taxon>
        <taxon>Methanosarcinaceae</taxon>
        <taxon>Methanohalobium</taxon>
    </lineage>
</organism>
<feature type="domain" description="Mannose-1-phosphate guanyltransferase C-terminal" evidence="5">
    <location>
        <begin position="269"/>
        <end position="379"/>
    </location>
</feature>
<keyword evidence="6" id="KW-0808">Transferase</keyword>
<dbReference type="Gene3D" id="2.160.10.10">
    <property type="entry name" value="Hexapeptide repeat proteins"/>
    <property type="match status" value="1"/>
</dbReference>
<comment type="similarity">
    <text evidence="2">In the N-terminal section; belongs to the N-acetylglucosamine-1-phosphate uridyltransferase family.</text>
</comment>
<dbReference type="OrthoDB" id="15372at2157"/>
<evidence type="ECO:0000313" key="6">
    <source>
        <dbReference type="EMBL" id="ADI75095.1"/>
    </source>
</evidence>
<dbReference type="GO" id="GO:0006048">
    <property type="term" value="P:UDP-N-acetylglucosamine biosynthetic process"/>
    <property type="evidence" value="ECO:0007669"/>
    <property type="project" value="UniProtKB-UniPathway"/>
</dbReference>
<evidence type="ECO:0000256" key="1">
    <source>
        <dbReference type="ARBA" id="ARBA00007707"/>
    </source>
</evidence>
<dbReference type="Proteomes" id="UP000000391">
    <property type="component" value="Plasmid pMETEV01"/>
</dbReference>
<keyword evidence="6" id="KW-0614">Plasmid</keyword>
<dbReference type="InterPro" id="IPR005835">
    <property type="entry name" value="NTP_transferase_dom"/>
</dbReference>
<dbReference type="HOGENOM" id="CLU_029499_0_1_2"/>
<dbReference type="GeneID" id="9347940"/>
<dbReference type="KEGG" id="mev:Metev_2277"/>
<dbReference type="GO" id="GO:0003977">
    <property type="term" value="F:UDP-N-acetylglucosamine diphosphorylase activity"/>
    <property type="evidence" value="ECO:0007669"/>
    <property type="project" value="InterPro"/>
</dbReference>
<evidence type="ECO:0000259" key="4">
    <source>
        <dbReference type="Pfam" id="PF00483"/>
    </source>
</evidence>
<dbReference type="RefSeq" id="WP_013195660.1">
    <property type="nucleotide sequence ID" value="NC_014254.1"/>
</dbReference>
<dbReference type="InterPro" id="IPR011004">
    <property type="entry name" value="Trimer_LpxA-like_sf"/>
</dbReference>
<evidence type="ECO:0000313" key="7">
    <source>
        <dbReference type="Proteomes" id="UP000000391"/>
    </source>
</evidence>
<dbReference type="Gene3D" id="3.90.550.10">
    <property type="entry name" value="Spore Coat Polysaccharide Biosynthesis Protein SpsA, Chain A"/>
    <property type="match status" value="1"/>
</dbReference>
<comment type="similarity">
    <text evidence="1">In the C-terminal section; belongs to the transferase hexapeptide repeat family.</text>
</comment>
<dbReference type="NCBIfam" id="TIGR03992">
    <property type="entry name" value="Arch_glmU"/>
    <property type="match status" value="1"/>
</dbReference>
<dbReference type="PANTHER" id="PTHR42883">
    <property type="entry name" value="GLUCOSE-1-PHOSPHATE THYMIDYLTRANSFERASE"/>
    <property type="match status" value="1"/>
</dbReference>
<evidence type="ECO:0000259" key="5">
    <source>
        <dbReference type="Pfam" id="PF25087"/>
    </source>
</evidence>
<accession>D7EBX3</accession>
<protein>
    <recommendedName>
        <fullName evidence="3">Bifunctional protein GlmU</fullName>
    </recommendedName>
</protein>
<keyword evidence="7" id="KW-1185">Reference proteome</keyword>
<dbReference type="AlphaFoldDB" id="D7EBX3"/>
<sequence length="404" mass="44644">MKAVILAAGEGSRCRPLTLTKSKVMLPVANKPVLEHIIESLEKCSITDIILIVDYEKERIMDHFEDGKDFGVNITYIHQSAQLGTAHALLQTQEHVKDENQFLVLNGDNVVEPETISDLIEDAEGDASVLTQKMKNTSNYGVVITDNKKIEKIVEKPEEKISNLVNTGIYLFTPNIFQIIKQTPISEKGEYAITDTLQLMIDYGYQVTNVNTKSRWIDAIFAWDLLTANSIVLGEYEDFKRKGDIEDGAVIKGDVEIGENTTIRSGCYIIGPVIIGDNCEIGPNAVILPSTTIGHNSSVESFTHLQNAIVMNDTRISTHSYLSNSVIGNNNTIGTHFITEEKDSLKIEIKGMLHKADRLGTIIGDDNLIRDNVLVKAGTLIGTDCRVESGNVVQERLEKSSIVI</sequence>